<gene>
    <name evidence="6" type="ORF">QYM36_010594</name>
</gene>
<evidence type="ECO:0000256" key="2">
    <source>
        <dbReference type="ARBA" id="ARBA00022737"/>
    </source>
</evidence>
<reference evidence="6" key="1">
    <citation type="submission" date="2023-07" db="EMBL/GenBank/DDBJ databases">
        <title>Chromosome-level genome assembly of Artemia franciscana.</title>
        <authorList>
            <person name="Jo E."/>
        </authorList>
    </citation>
    <scope>NUCLEOTIDE SEQUENCE</scope>
    <source>
        <tissue evidence="6">Whole body</tissue>
    </source>
</reference>
<evidence type="ECO:0000313" key="7">
    <source>
        <dbReference type="Proteomes" id="UP001187531"/>
    </source>
</evidence>
<dbReference type="SUPFAM" id="SSF47769">
    <property type="entry name" value="SAM/Pointed domain"/>
    <property type="match status" value="1"/>
</dbReference>
<keyword evidence="3" id="KW-0694">RNA-binding</keyword>
<organism evidence="6 7">
    <name type="scientific">Artemia franciscana</name>
    <name type="common">Brine shrimp</name>
    <name type="synonym">Artemia sanfranciscana</name>
    <dbReference type="NCBI Taxonomy" id="6661"/>
    <lineage>
        <taxon>Eukaryota</taxon>
        <taxon>Metazoa</taxon>
        <taxon>Ecdysozoa</taxon>
        <taxon>Arthropoda</taxon>
        <taxon>Crustacea</taxon>
        <taxon>Branchiopoda</taxon>
        <taxon>Anostraca</taxon>
        <taxon>Artemiidae</taxon>
        <taxon>Artemia</taxon>
    </lineage>
</organism>
<dbReference type="PANTHER" id="PTHR10627:SF69">
    <property type="entry name" value="PROTEIN BICAUDAL C"/>
    <property type="match status" value="1"/>
</dbReference>
<evidence type="ECO:0000256" key="3">
    <source>
        <dbReference type="PROSITE-ProRule" id="PRU00117"/>
    </source>
</evidence>
<sequence length="778" mass="86431">MGLIGDDTNSELFDRDDFPPGTEDAETQSRSRYQFEDRFRVDRRKLESMLMVENGSAAEKFFKKIMDETHTFISYPIKLPINGPRCKKDPQVRVCGTEDEDVRLARDRILEVLDPKGSRVSLKIDVSYTDHSHIIGRGGCSIQRVMNDTNCLVHFPDSNKASNSEKSNQVSIAGELPNAEYARSRVRVMMPILVSFSYETFLSEPNPNLIQSIEKEFGVQVTLRPRIRGTPGTIMVKGSEDEITKLKNAVYRTMQELHRTMVPVTMTLEVTPFHHSNIRGKNDSNIRVISGYTGARLGFPEIHDPKVPPLKKSTIIISGGLESVLSARHLILGAVPIIMCFDVRDDLVPNEETLETMAGVFGVCIVAKSKPKQSTKTIIVKAPEKNIGNVYEVRRQLLNLWEEPIITAQVPPTYMLPPEVEKFLPLYTPSTGKGAPMFLDPRSMMPTHSPLSPSCFLYPTHLSPKPSLTQIPVPSPPTPFPGSNFNNVSNSFVYNFSLHDYLYGQSISPSEFGAQTVDRNTQTSSCSSSGISSPTDDMSMIDPSDEAYVNSVKNLEDLVNGMTINGGSGKTSGQDDFRSGRSTLSRQLSTPINRTPLAFWADKKSEVGQAIKNSPVVPDVARTPTPSWSGLGFSFSSQVPLPSLGKIWEPSTSQQNRSENEAHSSGFPSRHKYPVGMTYSNIADSGNFPSGFFDDIDDVSSLLWKLDLQRYITTFAETPMAMFLSLDECDLYSLGVTGQAQRNRLLLAIKELRQRKIPFNLNPAPGAHLRSPMMTIQK</sequence>
<dbReference type="Gene3D" id="1.10.150.50">
    <property type="entry name" value="Transcription Factor, Ets-1"/>
    <property type="match status" value="1"/>
</dbReference>
<dbReference type="GO" id="GO:0010468">
    <property type="term" value="P:regulation of gene expression"/>
    <property type="evidence" value="ECO:0007669"/>
    <property type="project" value="UniProtKB-ARBA"/>
</dbReference>
<dbReference type="CDD" id="cd22421">
    <property type="entry name" value="KH-I_BICC1_rpt2"/>
    <property type="match status" value="1"/>
</dbReference>
<feature type="region of interest" description="Disordered" evidence="4">
    <location>
        <begin position="1"/>
        <end position="30"/>
    </location>
</feature>
<evidence type="ECO:0000313" key="6">
    <source>
        <dbReference type="EMBL" id="KAK2716070.1"/>
    </source>
</evidence>
<dbReference type="Gene3D" id="3.30.310.270">
    <property type="match status" value="2"/>
</dbReference>
<feature type="compositionally biased region" description="Low complexity" evidence="4">
    <location>
        <begin position="524"/>
        <end position="533"/>
    </location>
</feature>
<dbReference type="PROSITE" id="PS50084">
    <property type="entry name" value="KH_TYPE_1"/>
    <property type="match status" value="2"/>
</dbReference>
<feature type="domain" description="K Homology" evidence="5">
    <location>
        <begin position="118"/>
        <end position="191"/>
    </location>
</feature>
<dbReference type="Proteomes" id="UP001187531">
    <property type="component" value="Unassembled WGS sequence"/>
</dbReference>
<dbReference type="Pfam" id="PF24234">
    <property type="entry name" value="KH_BICC1_1st"/>
    <property type="match status" value="1"/>
</dbReference>
<keyword evidence="2" id="KW-0677">Repeat</keyword>
<dbReference type="GO" id="GO:0005737">
    <property type="term" value="C:cytoplasm"/>
    <property type="evidence" value="ECO:0007669"/>
    <property type="project" value="TreeGrafter"/>
</dbReference>
<dbReference type="InterPro" id="IPR013761">
    <property type="entry name" value="SAM/pointed_sf"/>
</dbReference>
<feature type="domain" description="K Homology" evidence="5">
    <location>
        <begin position="262"/>
        <end position="336"/>
    </location>
</feature>
<dbReference type="PANTHER" id="PTHR10627">
    <property type="entry name" value="SCP160"/>
    <property type="match status" value="1"/>
</dbReference>
<evidence type="ECO:0000256" key="4">
    <source>
        <dbReference type="SAM" id="MobiDB-lite"/>
    </source>
</evidence>
<name>A0AA88LC84_ARTSF</name>
<dbReference type="InterPro" id="IPR001660">
    <property type="entry name" value="SAM"/>
</dbReference>
<keyword evidence="7" id="KW-1185">Reference proteome</keyword>
<evidence type="ECO:0000256" key="1">
    <source>
        <dbReference type="ARBA" id="ARBA00007662"/>
    </source>
</evidence>
<evidence type="ECO:0000259" key="5">
    <source>
        <dbReference type="SMART" id="SM00322"/>
    </source>
</evidence>
<comment type="similarity">
    <text evidence="1">Belongs to the BicC family.</text>
</comment>
<proteinExistence type="inferred from homology"/>
<feature type="domain" description="K Homology" evidence="5">
    <location>
        <begin position="33"/>
        <end position="114"/>
    </location>
</feature>
<dbReference type="InterPro" id="IPR047549">
    <property type="entry name" value="BICC1_KH-I_rpt1"/>
</dbReference>
<feature type="region of interest" description="Disordered" evidence="4">
    <location>
        <begin position="516"/>
        <end position="543"/>
    </location>
</feature>
<dbReference type="InterPro" id="IPR004087">
    <property type="entry name" value="KH_dom"/>
</dbReference>
<feature type="region of interest" description="Disordered" evidence="4">
    <location>
        <begin position="646"/>
        <end position="669"/>
    </location>
</feature>
<dbReference type="GO" id="GO:0003723">
    <property type="term" value="F:RNA binding"/>
    <property type="evidence" value="ECO:0007669"/>
    <property type="project" value="UniProtKB-UniRule"/>
</dbReference>
<dbReference type="AlphaFoldDB" id="A0AA88LC84"/>
<dbReference type="InterPro" id="IPR036612">
    <property type="entry name" value="KH_dom_type_1_sf"/>
</dbReference>
<dbReference type="InterPro" id="IPR054727">
    <property type="entry name" value="BICC1_KH"/>
</dbReference>
<dbReference type="Pfam" id="PF22985">
    <property type="entry name" value="KH_BICC1"/>
    <property type="match status" value="2"/>
</dbReference>
<dbReference type="Pfam" id="PF00013">
    <property type="entry name" value="KH_1"/>
    <property type="match status" value="2"/>
</dbReference>
<dbReference type="EMBL" id="JAVRJZ010000012">
    <property type="protein sequence ID" value="KAK2716070.1"/>
    <property type="molecule type" value="Genomic_DNA"/>
</dbReference>
<dbReference type="InterPro" id="IPR047554">
    <property type="entry name" value="BICC1_KH-I_rpt2"/>
</dbReference>
<dbReference type="SUPFAM" id="SSF54791">
    <property type="entry name" value="Eukaryotic type KH-domain (KH-domain type I)"/>
    <property type="match status" value="2"/>
</dbReference>
<comment type="caution">
    <text evidence="6">The sequence shown here is derived from an EMBL/GenBank/DDBJ whole genome shotgun (WGS) entry which is preliminary data.</text>
</comment>
<dbReference type="InterPro" id="IPR004088">
    <property type="entry name" value="KH_dom_type_1"/>
</dbReference>
<dbReference type="Pfam" id="PF00536">
    <property type="entry name" value="SAM_1"/>
    <property type="match status" value="1"/>
</dbReference>
<dbReference type="SMART" id="SM00322">
    <property type="entry name" value="KH"/>
    <property type="match status" value="3"/>
</dbReference>
<accession>A0AA88LC84</accession>
<feature type="region of interest" description="Disordered" evidence="4">
    <location>
        <begin position="563"/>
        <end position="588"/>
    </location>
</feature>
<protein>
    <recommendedName>
        <fullName evidence="5">K Homology domain-containing protein</fullName>
    </recommendedName>
</protein>